<sequence>MSIANGEKLNAANWQDFVSRLHDGVRGSQVKNHITADAVFVVQKHAEIVGLDSDYAEEKLVHFDGSTWYSPEEYWSDLDEDEQESLNQEAISLHECSFEECDEYDQWEMLGDLDGHTVTGLRREWQDVNSHLTREAAEAFIKRKQHDYPPLRVYVKSAYFCWEYCEIIDAILTGKLVYVDQGVTNEQANS</sequence>
<reference evidence="1 2" key="1">
    <citation type="journal article" date="2020" name="FEMS Microbiol. Ecol.">
        <title>Temporal dynamics of bacterial communities during seed development and maturation.</title>
        <authorList>
            <person name="Chesneau G."/>
            <person name="Torres-Cortes G."/>
            <person name="Briand M."/>
            <person name="Darrasse A."/>
            <person name="Preveaux A."/>
            <person name="Marais C."/>
            <person name="Jacques M.A."/>
            <person name="Shade A."/>
            <person name="Barret M."/>
        </authorList>
    </citation>
    <scope>NUCLEOTIDE SEQUENCE [LARGE SCALE GENOMIC DNA]</scope>
    <source>
        <strain evidence="1 2">CFBP13709</strain>
    </source>
</reference>
<dbReference type="Proteomes" id="UP000610459">
    <property type="component" value="Unassembled WGS sequence"/>
</dbReference>
<gene>
    <name evidence="1" type="ORF">IFT41_24865</name>
</gene>
<name>A0ACC5PWY7_ENTAG</name>
<accession>A0ACC5PWY7</accession>
<proteinExistence type="predicted"/>
<protein>
    <submittedName>
        <fullName evidence="1">Uncharacterized protein</fullName>
    </submittedName>
</protein>
<keyword evidence="2" id="KW-1185">Reference proteome</keyword>
<evidence type="ECO:0000313" key="2">
    <source>
        <dbReference type="Proteomes" id="UP000610459"/>
    </source>
</evidence>
<organism evidence="1 2">
    <name type="scientific">Enterobacter agglomerans</name>
    <name type="common">Erwinia herbicola</name>
    <name type="synonym">Pantoea agglomerans</name>
    <dbReference type="NCBI Taxonomy" id="549"/>
    <lineage>
        <taxon>Bacteria</taxon>
        <taxon>Pseudomonadati</taxon>
        <taxon>Pseudomonadota</taxon>
        <taxon>Gammaproteobacteria</taxon>
        <taxon>Enterobacterales</taxon>
        <taxon>Erwiniaceae</taxon>
        <taxon>Pantoea</taxon>
        <taxon>Pantoea agglomerans group</taxon>
    </lineage>
</organism>
<evidence type="ECO:0000313" key="1">
    <source>
        <dbReference type="EMBL" id="MBD8129329.1"/>
    </source>
</evidence>
<dbReference type="EMBL" id="JACYNR010000068">
    <property type="protein sequence ID" value="MBD8129329.1"/>
    <property type="molecule type" value="Genomic_DNA"/>
</dbReference>
<comment type="caution">
    <text evidence="1">The sequence shown here is derived from an EMBL/GenBank/DDBJ whole genome shotgun (WGS) entry which is preliminary data.</text>
</comment>